<evidence type="ECO:0000259" key="2">
    <source>
        <dbReference type="PROSITE" id="PS50110"/>
    </source>
</evidence>
<name>A0A3Q9FRZ6_9BACT</name>
<protein>
    <submittedName>
        <fullName evidence="4">Response regulator transcription factor</fullName>
    </submittedName>
</protein>
<dbReference type="InterPro" id="IPR046947">
    <property type="entry name" value="LytR-like"/>
</dbReference>
<dbReference type="PANTHER" id="PTHR37299:SF1">
    <property type="entry name" value="STAGE 0 SPORULATION PROTEIN A HOMOLOG"/>
    <property type="match status" value="1"/>
</dbReference>
<organism evidence="4 5">
    <name type="scientific">Flammeovirga pectinis</name>
    <dbReference type="NCBI Taxonomy" id="2494373"/>
    <lineage>
        <taxon>Bacteria</taxon>
        <taxon>Pseudomonadati</taxon>
        <taxon>Bacteroidota</taxon>
        <taxon>Cytophagia</taxon>
        <taxon>Cytophagales</taxon>
        <taxon>Flammeovirgaceae</taxon>
        <taxon>Flammeovirga</taxon>
    </lineage>
</organism>
<dbReference type="Proteomes" id="UP000267268">
    <property type="component" value="Chromosome 2"/>
</dbReference>
<accession>A0A3Q9FRZ6</accession>
<dbReference type="GO" id="GO:0003677">
    <property type="term" value="F:DNA binding"/>
    <property type="evidence" value="ECO:0007669"/>
    <property type="project" value="InterPro"/>
</dbReference>
<dbReference type="SMART" id="SM00850">
    <property type="entry name" value="LytTR"/>
    <property type="match status" value="1"/>
</dbReference>
<proteinExistence type="predicted"/>
<dbReference type="EMBL" id="CP034563">
    <property type="protein sequence ID" value="AZQ65034.1"/>
    <property type="molecule type" value="Genomic_DNA"/>
</dbReference>
<keyword evidence="1" id="KW-0597">Phosphoprotein</keyword>
<dbReference type="SMART" id="SM00448">
    <property type="entry name" value="REC"/>
    <property type="match status" value="1"/>
</dbReference>
<dbReference type="OrthoDB" id="646623at2"/>
<dbReference type="PROSITE" id="PS50930">
    <property type="entry name" value="HTH_LYTTR"/>
    <property type="match status" value="1"/>
</dbReference>
<sequence>MKAIIIEDEKPAQAKLQRQINKTPFDIEVIKIIDSVDKAIVWLKENQNTIDLIFMDIHLTDGIAFDILESIEVTKPIIFTTAYDEYALDAFKANSIDYLLKPVDADALTKAIQKLQTIRNNATATTDGQIDALLATYNQKYKKRFMIRVGEVIKSIETEDIALFGAEGRHTFVYTNEGRRYIVDFKMEELTDILDPNEFFRTGRSFIIHRSSILKINKFTNSRLILELPLDIVDKDIIVGREKVKPFKEWLA</sequence>
<dbReference type="Gene3D" id="2.40.50.1020">
    <property type="entry name" value="LytTr DNA-binding domain"/>
    <property type="match status" value="1"/>
</dbReference>
<dbReference type="Pfam" id="PF00072">
    <property type="entry name" value="Response_reg"/>
    <property type="match status" value="1"/>
</dbReference>
<evidence type="ECO:0000313" key="4">
    <source>
        <dbReference type="EMBL" id="AZQ65034.1"/>
    </source>
</evidence>
<reference evidence="4 5" key="1">
    <citation type="submission" date="2018-12" db="EMBL/GenBank/DDBJ databases">
        <title>Flammeovirga pectinis sp. nov., isolated from the gut of the Korean scallop, Patinopecten yessoensis.</title>
        <authorList>
            <person name="Bae J.-W."/>
            <person name="Jeong Y.-S."/>
            <person name="Kang W."/>
        </authorList>
    </citation>
    <scope>NUCLEOTIDE SEQUENCE [LARGE SCALE GENOMIC DNA]</scope>
    <source>
        <strain evidence="4 5">L12M1</strain>
    </source>
</reference>
<feature type="domain" description="Response regulatory" evidence="2">
    <location>
        <begin position="2"/>
        <end position="116"/>
    </location>
</feature>
<dbReference type="InterPro" id="IPR001789">
    <property type="entry name" value="Sig_transdc_resp-reg_receiver"/>
</dbReference>
<dbReference type="PROSITE" id="PS50110">
    <property type="entry name" value="RESPONSE_REGULATORY"/>
    <property type="match status" value="1"/>
</dbReference>
<dbReference type="AlphaFoldDB" id="A0A3Q9FRZ6"/>
<dbReference type="InterPro" id="IPR007492">
    <property type="entry name" value="LytTR_DNA-bd_dom"/>
</dbReference>
<feature type="modified residue" description="4-aspartylphosphate" evidence="1">
    <location>
        <position position="56"/>
    </location>
</feature>
<gene>
    <name evidence="4" type="ORF">EI427_22705</name>
</gene>
<dbReference type="Pfam" id="PF04397">
    <property type="entry name" value="LytTR"/>
    <property type="match status" value="1"/>
</dbReference>
<dbReference type="InterPro" id="IPR011006">
    <property type="entry name" value="CheY-like_superfamily"/>
</dbReference>
<dbReference type="GO" id="GO:0000156">
    <property type="term" value="F:phosphorelay response regulator activity"/>
    <property type="evidence" value="ECO:0007669"/>
    <property type="project" value="InterPro"/>
</dbReference>
<evidence type="ECO:0000313" key="5">
    <source>
        <dbReference type="Proteomes" id="UP000267268"/>
    </source>
</evidence>
<keyword evidence="5" id="KW-1185">Reference proteome</keyword>
<dbReference type="PANTHER" id="PTHR37299">
    <property type="entry name" value="TRANSCRIPTIONAL REGULATOR-RELATED"/>
    <property type="match status" value="1"/>
</dbReference>
<dbReference type="SUPFAM" id="SSF52172">
    <property type="entry name" value="CheY-like"/>
    <property type="match status" value="1"/>
</dbReference>
<dbReference type="KEGG" id="fll:EI427_22705"/>
<feature type="domain" description="HTH LytTR-type" evidence="3">
    <location>
        <begin position="145"/>
        <end position="252"/>
    </location>
</feature>
<evidence type="ECO:0000259" key="3">
    <source>
        <dbReference type="PROSITE" id="PS50930"/>
    </source>
</evidence>
<evidence type="ECO:0000256" key="1">
    <source>
        <dbReference type="PROSITE-ProRule" id="PRU00169"/>
    </source>
</evidence>
<dbReference type="Gene3D" id="3.40.50.2300">
    <property type="match status" value="1"/>
</dbReference>
<dbReference type="RefSeq" id="WP_126619348.1">
    <property type="nucleotide sequence ID" value="NZ_CP034563.1"/>
</dbReference>